<name>A0AAV6K6L5_9ERIC</name>
<dbReference type="EMBL" id="JACTNZ010000005">
    <property type="protein sequence ID" value="KAG5548122.1"/>
    <property type="molecule type" value="Genomic_DNA"/>
</dbReference>
<accession>A0AAV6K6L5</accession>
<organism evidence="2 3">
    <name type="scientific">Rhododendron griersonianum</name>
    <dbReference type="NCBI Taxonomy" id="479676"/>
    <lineage>
        <taxon>Eukaryota</taxon>
        <taxon>Viridiplantae</taxon>
        <taxon>Streptophyta</taxon>
        <taxon>Embryophyta</taxon>
        <taxon>Tracheophyta</taxon>
        <taxon>Spermatophyta</taxon>
        <taxon>Magnoliopsida</taxon>
        <taxon>eudicotyledons</taxon>
        <taxon>Gunneridae</taxon>
        <taxon>Pentapetalae</taxon>
        <taxon>asterids</taxon>
        <taxon>Ericales</taxon>
        <taxon>Ericaceae</taxon>
        <taxon>Ericoideae</taxon>
        <taxon>Rhodoreae</taxon>
        <taxon>Rhododendron</taxon>
    </lineage>
</organism>
<keyword evidence="3" id="KW-1185">Reference proteome</keyword>
<evidence type="ECO:0000256" key="1">
    <source>
        <dbReference type="SAM" id="MobiDB-lite"/>
    </source>
</evidence>
<gene>
    <name evidence="2" type="ORF">RHGRI_013728</name>
</gene>
<comment type="caution">
    <text evidence="2">The sequence shown here is derived from an EMBL/GenBank/DDBJ whole genome shotgun (WGS) entry which is preliminary data.</text>
</comment>
<evidence type="ECO:0000313" key="3">
    <source>
        <dbReference type="Proteomes" id="UP000823749"/>
    </source>
</evidence>
<dbReference type="AlphaFoldDB" id="A0AAV6K6L5"/>
<protein>
    <submittedName>
        <fullName evidence="2">Uncharacterized protein</fullName>
    </submittedName>
</protein>
<sequence>MFAIHKGRAVISLYSESPESIVEIGDGPDGDPIVEIGDEDLIVEISDEGGSESEGNETAYTQSLDDNDYEMFADGIEFNDDVVETENRKGSKDGPSQLTIGSGSKIMDVPSQFTRGSGSGTKDVPSQFIMGSGSGTKDAK</sequence>
<proteinExistence type="predicted"/>
<feature type="region of interest" description="Disordered" evidence="1">
    <location>
        <begin position="84"/>
        <end position="140"/>
    </location>
</feature>
<reference evidence="2" key="1">
    <citation type="submission" date="2020-08" db="EMBL/GenBank/DDBJ databases">
        <title>Plant Genome Project.</title>
        <authorList>
            <person name="Zhang R.-G."/>
        </authorList>
    </citation>
    <scope>NUCLEOTIDE SEQUENCE</scope>
    <source>
        <strain evidence="2">WSP0</strain>
        <tissue evidence="2">Leaf</tissue>
    </source>
</reference>
<evidence type="ECO:0000313" key="2">
    <source>
        <dbReference type="EMBL" id="KAG5548122.1"/>
    </source>
</evidence>
<dbReference type="Proteomes" id="UP000823749">
    <property type="component" value="Chromosome 5"/>
</dbReference>